<dbReference type="AlphaFoldDB" id="A0A0B5AW82"/>
<feature type="domain" description="N-acetyltransferase" evidence="2">
    <location>
        <begin position="1"/>
        <end position="144"/>
    </location>
</feature>
<evidence type="ECO:0000313" key="4">
    <source>
        <dbReference type="Proteomes" id="UP000031449"/>
    </source>
</evidence>
<dbReference type="Proteomes" id="UP000031449">
    <property type="component" value="Chromosome"/>
</dbReference>
<name>A0A0B5AW82_9BACL</name>
<reference evidence="3 4" key="1">
    <citation type="submission" date="2014-08" db="EMBL/GenBank/DDBJ databases">
        <title>Complete genome of a marine bacteria Jeotgalibacillus malaysiensis.</title>
        <authorList>
            <person name="Yaakop A.S."/>
            <person name="Chan K.-G."/>
            <person name="Goh K.M."/>
        </authorList>
    </citation>
    <scope>NUCLEOTIDE SEQUENCE [LARGE SCALE GENOMIC DNA]</scope>
    <source>
        <strain evidence="3 4">D5</strain>
    </source>
</reference>
<dbReference type="EMBL" id="CP009416">
    <property type="protein sequence ID" value="AJD92823.1"/>
    <property type="molecule type" value="Genomic_DNA"/>
</dbReference>
<accession>A0A0B5AW82</accession>
<dbReference type="KEGG" id="jeo:JMA_35060"/>
<evidence type="ECO:0000313" key="3">
    <source>
        <dbReference type="EMBL" id="AJD92823.1"/>
    </source>
</evidence>
<dbReference type="PROSITE" id="PS51186">
    <property type="entry name" value="GNAT"/>
    <property type="match status" value="1"/>
</dbReference>
<dbReference type="PANTHER" id="PTHR13947">
    <property type="entry name" value="GNAT FAMILY N-ACETYLTRANSFERASE"/>
    <property type="match status" value="1"/>
</dbReference>
<dbReference type="GO" id="GO:0008080">
    <property type="term" value="F:N-acetyltransferase activity"/>
    <property type="evidence" value="ECO:0007669"/>
    <property type="project" value="InterPro"/>
</dbReference>
<evidence type="ECO:0000256" key="1">
    <source>
        <dbReference type="ARBA" id="ARBA00022679"/>
    </source>
</evidence>
<dbReference type="InterPro" id="IPR000182">
    <property type="entry name" value="GNAT_dom"/>
</dbReference>
<dbReference type="InterPro" id="IPR016181">
    <property type="entry name" value="Acyl_CoA_acyltransferase"/>
</dbReference>
<sequence>MRLEAVPYERRHDYVNWLLLADDSENAVRSYLDYGDLYVIHIEQQIVGVMLFVTLSEHAVELKNMALTENQRGKGIGKKAIEAAVKLYKDNGFKQMNVGTANSSIENLAFYQKAGFRMFSIMKDYFADYDPPVYEHGIHGLDLVMFERKL</sequence>
<proteinExistence type="predicted"/>
<gene>
    <name evidence="3" type="ORF">JMA_35060</name>
</gene>
<dbReference type="HOGENOM" id="CLU_108859_1_0_9"/>
<dbReference type="SUPFAM" id="SSF55729">
    <property type="entry name" value="Acyl-CoA N-acyltransferases (Nat)"/>
    <property type="match status" value="1"/>
</dbReference>
<dbReference type="PANTHER" id="PTHR13947:SF37">
    <property type="entry name" value="LD18367P"/>
    <property type="match status" value="1"/>
</dbReference>
<keyword evidence="4" id="KW-1185">Reference proteome</keyword>
<protein>
    <submittedName>
        <fullName evidence="3">Acyltransferase</fullName>
    </submittedName>
</protein>
<evidence type="ECO:0000259" key="2">
    <source>
        <dbReference type="PROSITE" id="PS51186"/>
    </source>
</evidence>
<dbReference type="InterPro" id="IPR050769">
    <property type="entry name" value="NAT_camello-type"/>
</dbReference>
<organism evidence="3 4">
    <name type="scientific">Jeotgalibacillus malaysiensis</name>
    <dbReference type="NCBI Taxonomy" id="1508404"/>
    <lineage>
        <taxon>Bacteria</taxon>
        <taxon>Bacillati</taxon>
        <taxon>Bacillota</taxon>
        <taxon>Bacilli</taxon>
        <taxon>Bacillales</taxon>
        <taxon>Caryophanaceae</taxon>
        <taxon>Jeotgalibacillus</taxon>
    </lineage>
</organism>
<dbReference type="OrthoDB" id="162775at2"/>
<dbReference type="CDD" id="cd04301">
    <property type="entry name" value="NAT_SF"/>
    <property type="match status" value="1"/>
</dbReference>
<dbReference type="Gene3D" id="3.40.630.30">
    <property type="match status" value="1"/>
</dbReference>
<dbReference type="BioCyc" id="JESP1508404:G14D9-12787-MONOMER"/>
<keyword evidence="3" id="KW-0012">Acyltransferase</keyword>
<dbReference type="Pfam" id="PF00583">
    <property type="entry name" value="Acetyltransf_1"/>
    <property type="match status" value="1"/>
</dbReference>
<keyword evidence="1 3" id="KW-0808">Transferase</keyword>